<proteinExistence type="inferred from homology"/>
<dbReference type="Pfam" id="PF00169">
    <property type="entry name" value="PH"/>
    <property type="match status" value="1"/>
</dbReference>
<accession>A0A0L0DFU0</accession>
<keyword evidence="2" id="KW-0117">Actin capping</keyword>
<dbReference type="InterPro" id="IPR001849">
    <property type="entry name" value="PH_domain"/>
</dbReference>
<dbReference type="GO" id="GO:0051693">
    <property type="term" value="P:actin filament capping"/>
    <property type="evidence" value="ECO:0007669"/>
    <property type="project" value="UniProtKB-KW"/>
</dbReference>
<dbReference type="PROSITE" id="PS50021">
    <property type="entry name" value="CH"/>
    <property type="match status" value="2"/>
</dbReference>
<dbReference type="Gene3D" id="1.10.418.10">
    <property type="entry name" value="Calponin-like domain"/>
    <property type="match status" value="2"/>
</dbReference>
<dbReference type="SMART" id="SM00233">
    <property type="entry name" value="PH"/>
    <property type="match status" value="1"/>
</dbReference>
<evidence type="ECO:0000256" key="3">
    <source>
        <dbReference type="SAM" id="Coils"/>
    </source>
</evidence>
<sequence length="868" mass="91505">MAVSGSGSGSGSSYSDEGRSQQEPLAPWVPKQRRAFLGWFNAKLAGAGSPLAGSVTTLRALSDGVALGALVPHLVAGRVSVGRIAPHPRLKIQKMANISAALDALDADGVPVTAAASDVYAGNVKMVLGLLWVMILKYHIKSTADAAAADGSDAVDTDDGSDGAAAPGSRVLRSGKSAKADLLAWVRAQVSAVDPELDVADFGPAFQDGRVLAALTARFAPDATTYAELVGDSSSPMAIVEAVLRIAHTQLGIPELIEAADVVEDPDPFSIMTYVTYFRGAEAALRKGKLAHSADEFAALETRVASLETELEAETSRARRLAHEVQASHLTATAAADAHAKLQESKASLQHALTSTKAEAAALAASKARLEARLEVAEHKAALLPVLCSALDIDPGVLGDGLAALPDAEADSKLDAAKTALAAWQASTPSAAVSSLAAGDAADETGDEVSGGRRGRTRTRTLSLSHPYQNAARSTAIAAAADKGVGMGSMLAIADRIKASAVAARRAGSRELPAAPGELVIDLHARERELLQTLLATGRIELAPTDDLTAITGLDEAGNRAGPCCMYETLMHRVHAEVRELHAEYAALAKWSTAQVAKLGTSATALAADGMNDLADQVAYWRAAAADANAALRLEQARTLRAAQLFNGMEAFKENLQLRLSSTESSMDLLRKATDLNASASGGMLGTKPAPATTVSAVLNTRKVKNRRTAAEQALADEVSQLTGSRRGAYFKYGYLLKREKRRKTWTKLWLTLTPFHLEYRNNKNDQEPRGRIALEGCVVNEVSGSQASTIGIPNTAIPAFCIHLRMQNRKDYYFLAESLDEVAEWKNGLSVNIAVNESLKTMVANARSCDDSRILEAFRSKTSNSSP</sequence>
<dbReference type="eggNOG" id="KOG0035">
    <property type="taxonomic scope" value="Eukaryota"/>
</dbReference>
<dbReference type="AlphaFoldDB" id="A0A0L0DFU0"/>
<feature type="domain" description="Calponin-homology (CH)" evidence="6">
    <location>
        <begin position="30"/>
        <end position="139"/>
    </location>
</feature>
<dbReference type="InterPro" id="IPR036872">
    <property type="entry name" value="CH_dom_sf"/>
</dbReference>
<dbReference type="SUPFAM" id="SSF50729">
    <property type="entry name" value="PH domain-like"/>
    <property type="match status" value="1"/>
</dbReference>
<keyword evidence="8" id="KW-1185">Reference proteome</keyword>
<dbReference type="STRING" id="461836.A0A0L0DFU0"/>
<dbReference type="GeneID" id="25566048"/>
<dbReference type="PANTHER" id="PTHR11915">
    <property type="entry name" value="SPECTRIN/FILAMIN RELATED CYTOSKELETAL PROTEIN"/>
    <property type="match status" value="1"/>
</dbReference>
<feature type="region of interest" description="Disordered" evidence="4">
    <location>
        <begin position="435"/>
        <end position="460"/>
    </location>
</feature>
<feature type="coiled-coil region" evidence="3">
    <location>
        <begin position="353"/>
        <end position="380"/>
    </location>
</feature>
<feature type="domain" description="PH" evidence="5">
    <location>
        <begin position="729"/>
        <end position="835"/>
    </location>
</feature>
<dbReference type="Proteomes" id="UP000054408">
    <property type="component" value="Unassembled WGS sequence"/>
</dbReference>
<dbReference type="RefSeq" id="XP_013756498.1">
    <property type="nucleotide sequence ID" value="XM_013901044.1"/>
</dbReference>
<evidence type="ECO:0000256" key="2">
    <source>
        <dbReference type="ARBA" id="ARBA00022467"/>
    </source>
</evidence>
<feature type="coiled-coil region" evidence="3">
    <location>
        <begin position="290"/>
        <end position="324"/>
    </location>
</feature>
<keyword evidence="3" id="KW-0175">Coiled coil</keyword>
<dbReference type="InterPro" id="IPR001715">
    <property type="entry name" value="CH_dom"/>
</dbReference>
<dbReference type="InterPro" id="IPR011993">
    <property type="entry name" value="PH-like_dom_sf"/>
</dbReference>
<evidence type="ECO:0000313" key="7">
    <source>
        <dbReference type="EMBL" id="KNC51031.1"/>
    </source>
</evidence>
<evidence type="ECO:0000313" key="8">
    <source>
        <dbReference type="Proteomes" id="UP000054408"/>
    </source>
</evidence>
<dbReference type="OrthoDB" id="18740at2759"/>
<reference evidence="7 8" key="1">
    <citation type="submission" date="2010-05" db="EMBL/GenBank/DDBJ databases">
        <title>The Genome Sequence of Thecamonas trahens ATCC 50062.</title>
        <authorList>
            <consortium name="The Broad Institute Genome Sequencing Platform"/>
            <person name="Russ C."/>
            <person name="Cuomo C."/>
            <person name="Shea T."/>
            <person name="Young S.K."/>
            <person name="Zeng Q."/>
            <person name="Koehrsen M."/>
            <person name="Haas B."/>
            <person name="Borodovsky M."/>
            <person name="Guigo R."/>
            <person name="Alvarado L."/>
            <person name="Berlin A."/>
            <person name="Bochicchio J."/>
            <person name="Borenstein D."/>
            <person name="Chapman S."/>
            <person name="Chen Z."/>
            <person name="Freedman E."/>
            <person name="Gellesch M."/>
            <person name="Goldberg J."/>
            <person name="Griggs A."/>
            <person name="Gujja S."/>
            <person name="Heilman E."/>
            <person name="Heiman D."/>
            <person name="Hepburn T."/>
            <person name="Howarth C."/>
            <person name="Jen D."/>
            <person name="Larson L."/>
            <person name="Mehta T."/>
            <person name="Park D."/>
            <person name="Pearson M."/>
            <person name="Roberts A."/>
            <person name="Saif S."/>
            <person name="Shenoy N."/>
            <person name="Sisk P."/>
            <person name="Stolte C."/>
            <person name="Sykes S."/>
            <person name="Thomson T."/>
            <person name="Walk T."/>
            <person name="White J."/>
            <person name="Yandava C."/>
            <person name="Burger G."/>
            <person name="Gray M.W."/>
            <person name="Holland P.W.H."/>
            <person name="King N."/>
            <person name="Lang F.B.F."/>
            <person name="Roger A.J."/>
            <person name="Ruiz-Trillo I."/>
            <person name="Lander E."/>
            <person name="Nusbaum C."/>
        </authorList>
    </citation>
    <scope>NUCLEOTIDE SEQUENCE [LARGE SCALE GENOMIC DNA]</scope>
    <source>
        <strain evidence="7 8">ATCC 50062</strain>
    </source>
</reference>
<gene>
    <name evidence="7" type="ORF">AMSG_07009</name>
</gene>
<dbReference type="PROSITE" id="PS50003">
    <property type="entry name" value="PH_DOMAIN"/>
    <property type="match status" value="1"/>
</dbReference>
<feature type="domain" description="Calponin-homology (CH)" evidence="6">
    <location>
        <begin position="176"/>
        <end position="283"/>
    </location>
</feature>
<evidence type="ECO:0000259" key="5">
    <source>
        <dbReference type="PROSITE" id="PS50003"/>
    </source>
</evidence>
<dbReference type="EMBL" id="GL349464">
    <property type="protein sequence ID" value="KNC51031.1"/>
    <property type="molecule type" value="Genomic_DNA"/>
</dbReference>
<dbReference type="SMART" id="SM00033">
    <property type="entry name" value="CH"/>
    <property type="match status" value="2"/>
</dbReference>
<name>A0A0L0DFU0_THETB</name>
<organism evidence="7 8">
    <name type="scientific">Thecamonas trahens ATCC 50062</name>
    <dbReference type="NCBI Taxonomy" id="461836"/>
    <lineage>
        <taxon>Eukaryota</taxon>
        <taxon>Apusozoa</taxon>
        <taxon>Apusomonadida</taxon>
        <taxon>Apusomonadidae</taxon>
        <taxon>Thecamonas</taxon>
    </lineage>
</organism>
<dbReference type="Pfam" id="PF00307">
    <property type="entry name" value="CH"/>
    <property type="match status" value="2"/>
</dbReference>
<feature type="compositionally biased region" description="Gly residues" evidence="4">
    <location>
        <begin position="1"/>
        <end position="10"/>
    </location>
</feature>
<feature type="region of interest" description="Disordered" evidence="4">
    <location>
        <begin position="149"/>
        <end position="170"/>
    </location>
</feature>
<evidence type="ECO:0000256" key="4">
    <source>
        <dbReference type="SAM" id="MobiDB-lite"/>
    </source>
</evidence>
<evidence type="ECO:0000259" key="6">
    <source>
        <dbReference type="PROSITE" id="PS50021"/>
    </source>
</evidence>
<dbReference type="SUPFAM" id="SSF47576">
    <property type="entry name" value="Calponin-homology domain, CH-domain"/>
    <property type="match status" value="1"/>
</dbReference>
<feature type="region of interest" description="Disordered" evidence="4">
    <location>
        <begin position="1"/>
        <end position="25"/>
    </location>
</feature>
<protein>
    <submittedName>
        <fullName evidence="7">Uncharacterized protein</fullName>
    </submittedName>
</protein>
<dbReference type="Gene3D" id="2.30.29.30">
    <property type="entry name" value="Pleckstrin-homology domain (PH domain)/Phosphotyrosine-binding domain (PTB)"/>
    <property type="match status" value="1"/>
</dbReference>
<evidence type="ECO:0000256" key="1">
    <source>
        <dbReference type="ARBA" id="ARBA00006826"/>
    </source>
</evidence>
<comment type="similarity">
    <text evidence="1">Belongs to the spectrin family.</text>
</comment>